<dbReference type="InterPro" id="IPR036409">
    <property type="entry name" value="Aldolase_II/adducin_N_sf"/>
</dbReference>
<evidence type="ECO:0000313" key="3">
    <source>
        <dbReference type="Proteomes" id="UP000305778"/>
    </source>
</evidence>
<feature type="region of interest" description="Disordered" evidence="1">
    <location>
        <begin position="111"/>
        <end position="140"/>
    </location>
</feature>
<sequence length="159" mass="17053">MRLAAWAQTHRPFPLHYVPDQRETTAAELPVYLDRHEGEDAFILRTLSDEPDVPGILEANGGATLWSRGDLLDLARLILIVEEGARAQTLAEPLGGARDFGPAFCPSSGMPWAAATPHAPGPESPSRSPVTPPRDPPRPVWAAHAAAGRCLRLSTVAAQ</sequence>
<reference evidence="2 3" key="1">
    <citation type="submission" date="2019-04" db="EMBL/GenBank/DDBJ databases">
        <title>Streptomyces oryziradicis sp. nov., a novel actinomycete isolated from rhizosphere soil of rice (Oryza sativa L.).</title>
        <authorList>
            <person name="Li C."/>
        </authorList>
    </citation>
    <scope>NUCLEOTIDE SEQUENCE [LARGE SCALE GENOMIC DNA]</scope>
    <source>
        <strain evidence="2 3">NEAU-C40</strain>
    </source>
</reference>
<dbReference type="OrthoDB" id="9786287at2"/>
<proteinExistence type="predicted"/>
<dbReference type="AlphaFoldDB" id="A0A4U0R5Y7"/>
<organism evidence="2 3">
    <name type="scientific">Actinacidiphila oryziradicis</name>
    <dbReference type="NCBI Taxonomy" id="2571141"/>
    <lineage>
        <taxon>Bacteria</taxon>
        <taxon>Bacillati</taxon>
        <taxon>Actinomycetota</taxon>
        <taxon>Actinomycetes</taxon>
        <taxon>Kitasatosporales</taxon>
        <taxon>Streptomycetaceae</taxon>
        <taxon>Actinacidiphila</taxon>
    </lineage>
</organism>
<dbReference type="RefSeq" id="WP_136731787.1">
    <property type="nucleotide sequence ID" value="NZ_SUMC01000359.1"/>
</dbReference>
<keyword evidence="3" id="KW-1185">Reference proteome</keyword>
<dbReference type="EMBL" id="SUMC01000359">
    <property type="protein sequence ID" value="TJZ90287.1"/>
    <property type="molecule type" value="Genomic_DNA"/>
</dbReference>
<evidence type="ECO:0000256" key="1">
    <source>
        <dbReference type="SAM" id="MobiDB-lite"/>
    </source>
</evidence>
<evidence type="ECO:0000313" key="2">
    <source>
        <dbReference type="EMBL" id="TJZ90287.1"/>
    </source>
</evidence>
<accession>A0A4U0R5Y7</accession>
<name>A0A4U0R5Y7_9ACTN</name>
<protein>
    <submittedName>
        <fullName evidence="2">Uncharacterized protein</fullName>
    </submittedName>
</protein>
<comment type="caution">
    <text evidence="2">The sequence shown here is derived from an EMBL/GenBank/DDBJ whole genome shotgun (WGS) entry which is preliminary data.</text>
</comment>
<gene>
    <name evidence="2" type="ORF">FCI23_55855</name>
</gene>
<dbReference type="SUPFAM" id="SSF53639">
    <property type="entry name" value="AraD/HMP-PK domain-like"/>
    <property type="match status" value="1"/>
</dbReference>
<dbReference type="Proteomes" id="UP000305778">
    <property type="component" value="Unassembled WGS sequence"/>
</dbReference>